<dbReference type="InterPro" id="IPR027417">
    <property type="entry name" value="P-loop_NTPase"/>
</dbReference>
<accession>A0A326UBF8</accession>
<gene>
    <name evidence="1" type="ORF">EI42_01464</name>
</gene>
<dbReference type="RefSeq" id="WP_111320350.1">
    <property type="nucleotide sequence ID" value="NZ_BIFX01000001.1"/>
</dbReference>
<keyword evidence="1" id="KW-0808">Transferase</keyword>
<keyword evidence="1" id="KW-0418">Kinase</keyword>
<organism evidence="1 2">
    <name type="scientific">Thermosporothrix hazakensis</name>
    <dbReference type="NCBI Taxonomy" id="644383"/>
    <lineage>
        <taxon>Bacteria</taxon>
        <taxon>Bacillati</taxon>
        <taxon>Chloroflexota</taxon>
        <taxon>Ktedonobacteria</taxon>
        <taxon>Ktedonobacterales</taxon>
        <taxon>Thermosporotrichaceae</taxon>
        <taxon>Thermosporothrix</taxon>
    </lineage>
</organism>
<reference evidence="1 2" key="1">
    <citation type="submission" date="2018-06" db="EMBL/GenBank/DDBJ databases">
        <title>Genomic Encyclopedia of Archaeal and Bacterial Type Strains, Phase II (KMG-II): from individual species to whole genera.</title>
        <authorList>
            <person name="Goeker M."/>
        </authorList>
    </citation>
    <scope>NUCLEOTIDE SEQUENCE [LARGE SCALE GENOMIC DNA]</scope>
    <source>
        <strain evidence="1 2">ATCC BAA-1881</strain>
    </source>
</reference>
<dbReference type="GO" id="GO:0016301">
    <property type="term" value="F:kinase activity"/>
    <property type="evidence" value="ECO:0007669"/>
    <property type="project" value="UniProtKB-KW"/>
</dbReference>
<dbReference type="EMBL" id="QKUF01000003">
    <property type="protein sequence ID" value="PZW32919.1"/>
    <property type="molecule type" value="Genomic_DNA"/>
</dbReference>
<dbReference type="OrthoDB" id="9781180at2"/>
<evidence type="ECO:0000313" key="1">
    <source>
        <dbReference type="EMBL" id="PZW32919.1"/>
    </source>
</evidence>
<dbReference type="AlphaFoldDB" id="A0A326UBF8"/>
<comment type="caution">
    <text evidence="1">The sequence shown here is derived from an EMBL/GenBank/DDBJ whole genome shotgun (WGS) entry which is preliminary data.</text>
</comment>
<protein>
    <submittedName>
        <fullName evidence="1">Cytidylate kinase</fullName>
    </submittedName>
</protein>
<sequence>MQLLFFRQRKRPPRNRVAEPMSPTAVPQNLLAADIPPVGTTVITVTRKFASGGSEIARLVAERLGFACVDNDIISKVARRLNQDEQSVAKHDEQTTGITGHLLTALQTTNPLTINYGTVFNKNEAIISQSHEQALFQLTQQILLEAATQGNVLLVGRGSQLLLQQAPRTLHIAIFAPMQLRIQNVMRQMQLSAEEAAHLIAERDYEQRRYLLYNYGNDGQQIELYHLLINTGLFTYEQAADLICQALATAQQSF</sequence>
<keyword evidence="2" id="KW-1185">Reference proteome</keyword>
<dbReference type="Proteomes" id="UP000248806">
    <property type="component" value="Unassembled WGS sequence"/>
</dbReference>
<evidence type="ECO:0000313" key="2">
    <source>
        <dbReference type="Proteomes" id="UP000248806"/>
    </source>
</evidence>
<dbReference type="Pfam" id="PF13189">
    <property type="entry name" value="Cytidylate_kin2"/>
    <property type="match status" value="1"/>
</dbReference>
<name>A0A326UBF8_THEHA</name>
<proteinExistence type="predicted"/>
<dbReference type="Gene3D" id="3.40.50.300">
    <property type="entry name" value="P-loop containing nucleotide triphosphate hydrolases"/>
    <property type="match status" value="1"/>
</dbReference>
<dbReference type="SUPFAM" id="SSF52540">
    <property type="entry name" value="P-loop containing nucleoside triphosphate hydrolases"/>
    <property type="match status" value="1"/>
</dbReference>